<evidence type="ECO:0008006" key="3">
    <source>
        <dbReference type="Google" id="ProtNLM"/>
    </source>
</evidence>
<protein>
    <recommendedName>
        <fullName evidence="3">F-box domain-containing protein</fullName>
    </recommendedName>
</protein>
<dbReference type="Proteomes" id="UP001177023">
    <property type="component" value="Unassembled WGS sequence"/>
</dbReference>
<dbReference type="EMBL" id="CATQJA010002012">
    <property type="protein sequence ID" value="CAJ0569377.1"/>
    <property type="molecule type" value="Genomic_DNA"/>
</dbReference>
<evidence type="ECO:0000313" key="1">
    <source>
        <dbReference type="EMBL" id="CAJ0569377.1"/>
    </source>
</evidence>
<feature type="non-terminal residue" evidence="1">
    <location>
        <position position="521"/>
    </location>
</feature>
<name>A0AA36CHX6_9BILA</name>
<accession>A0AA36CHX6</accession>
<evidence type="ECO:0000313" key="2">
    <source>
        <dbReference type="Proteomes" id="UP001177023"/>
    </source>
</evidence>
<sequence length="521" mass="59134">MKDLVDDTPVAGLPFMYSNTPGHTKPSFSNDNPLGMALPFADLPLACRQAVYQRLPFTQRIRMRTASRAFNRVNDGSLWLAGRPQLASVVIKQMLYISVSDETFCIVWRPPVERNAGYLEFELVDFNFLKFNGTYSREPRSAKCFVTCSDARHALRILNQLFRKTSPRAAALNQDTPTKLDLSGLLLLRCPMQAHIRGKSAELAARAAKITNWVPLKPELVLIELMMDRRGPAADHCLTGLFESLSDHSAIRLHLAVPVCSMQRASAVAHRLLESALCKSPPADGQRRLLAVTLDIGEPIRYMRMLHQQYFTADGFRIFTWAFGDFEAEVAKLMEGRDVMLLCQELEYTATLLIAQNYGTDIDAVGRDASRGLMFQPEAPVYHLGPFDFSITIMATNSRQNYLMQNLGYLLDEYRFEKRPYIEICLLEADGAQNVEILESFNHFNVSGTSHWQLLPKLRYFFADRVYLTTARQDETMLAVLYRTSRIDDIGKSRAAFPLRTDYRFTGRSTDFNLFAPLAFT</sequence>
<comment type="caution">
    <text evidence="1">The sequence shown here is derived from an EMBL/GenBank/DDBJ whole genome shotgun (WGS) entry which is preliminary data.</text>
</comment>
<organism evidence="1 2">
    <name type="scientific">Mesorhabditis spiculigera</name>
    <dbReference type="NCBI Taxonomy" id="96644"/>
    <lineage>
        <taxon>Eukaryota</taxon>
        <taxon>Metazoa</taxon>
        <taxon>Ecdysozoa</taxon>
        <taxon>Nematoda</taxon>
        <taxon>Chromadorea</taxon>
        <taxon>Rhabditida</taxon>
        <taxon>Rhabditina</taxon>
        <taxon>Rhabditomorpha</taxon>
        <taxon>Rhabditoidea</taxon>
        <taxon>Rhabditidae</taxon>
        <taxon>Mesorhabditinae</taxon>
        <taxon>Mesorhabditis</taxon>
    </lineage>
</organism>
<dbReference type="AlphaFoldDB" id="A0AA36CHX6"/>
<reference evidence="1" key="1">
    <citation type="submission" date="2023-06" db="EMBL/GenBank/DDBJ databases">
        <authorList>
            <person name="Delattre M."/>
        </authorList>
    </citation>
    <scope>NUCLEOTIDE SEQUENCE</scope>
    <source>
        <strain evidence="1">AF72</strain>
    </source>
</reference>
<gene>
    <name evidence="1" type="ORF">MSPICULIGERA_LOCUS7858</name>
</gene>
<keyword evidence="2" id="KW-1185">Reference proteome</keyword>
<proteinExistence type="predicted"/>